<protein>
    <submittedName>
        <fullName evidence="1">Uncharacterized protein</fullName>
    </submittedName>
</protein>
<reference evidence="1" key="1">
    <citation type="journal article" date="2020" name="bioRxiv">
        <title>A rank-normalized archaeal taxonomy based on genome phylogeny resolves widespread incomplete and uneven classifications.</title>
        <authorList>
            <person name="Rinke C."/>
            <person name="Chuvochina M."/>
            <person name="Mussig A.J."/>
            <person name="Chaumeil P.-A."/>
            <person name="Waite D.W."/>
            <person name="Whitman W.B."/>
            <person name="Parks D.H."/>
            <person name="Hugenholtz P."/>
        </authorList>
    </citation>
    <scope>NUCLEOTIDE SEQUENCE</scope>
    <source>
        <strain evidence="1">UBA8853</strain>
    </source>
</reference>
<comment type="caution">
    <text evidence="1">The sequence shown here is derived from an EMBL/GenBank/DDBJ whole genome shotgun (WGS) entry which is preliminary data.</text>
</comment>
<dbReference type="EMBL" id="DUJS01000001">
    <property type="protein sequence ID" value="HII69751.1"/>
    <property type="molecule type" value="Genomic_DNA"/>
</dbReference>
<organism evidence="1 2">
    <name type="scientific">Methanopyrus kandleri</name>
    <dbReference type="NCBI Taxonomy" id="2320"/>
    <lineage>
        <taxon>Archaea</taxon>
        <taxon>Methanobacteriati</taxon>
        <taxon>Methanobacteriota</taxon>
        <taxon>Methanomada group</taxon>
        <taxon>Methanopyri</taxon>
        <taxon>Methanopyrales</taxon>
        <taxon>Methanopyraceae</taxon>
        <taxon>Methanopyrus</taxon>
    </lineage>
</organism>
<dbReference type="AlphaFoldDB" id="A0A832TA92"/>
<name>A0A832TA92_9EURY</name>
<dbReference type="Proteomes" id="UP000619545">
    <property type="component" value="Unassembled WGS sequence"/>
</dbReference>
<dbReference type="GeneID" id="1477218"/>
<proteinExistence type="predicted"/>
<accession>A0A832TA92</accession>
<sequence>MAGLPPWMAGALYGLIEAIGWDELRPEALHDLMWRLTFHTVTASAPTIPAVLYHALVNGSPYKWTTTAGLLVDLLTYSLSAFFGLRS</sequence>
<dbReference type="RefSeq" id="WP_011019485.1">
    <property type="nucleotide sequence ID" value="NZ_DUJS01000001.1"/>
</dbReference>
<gene>
    <name evidence="1" type="ORF">HA336_00780</name>
</gene>
<evidence type="ECO:0000313" key="2">
    <source>
        <dbReference type="Proteomes" id="UP000619545"/>
    </source>
</evidence>
<evidence type="ECO:0000313" key="1">
    <source>
        <dbReference type="EMBL" id="HII69751.1"/>
    </source>
</evidence>